<dbReference type="Pfam" id="PF01937">
    <property type="entry name" value="ARMT1-like_dom"/>
    <property type="match status" value="1"/>
</dbReference>
<dbReference type="OrthoDB" id="541375at2759"/>
<dbReference type="InterPro" id="IPR002791">
    <property type="entry name" value="ARMT1-like_metal-bd"/>
</dbReference>
<dbReference type="FunFam" id="1.20.930.60:FF:000002">
    <property type="entry name" value="Protein-glutamate O-methyltransferase C1393.13"/>
    <property type="match status" value="1"/>
</dbReference>
<evidence type="ECO:0000313" key="10">
    <source>
        <dbReference type="Proteomes" id="UP001063166"/>
    </source>
</evidence>
<evidence type="ECO:0000256" key="2">
    <source>
        <dbReference type="ARBA" id="ARBA00009519"/>
    </source>
</evidence>
<evidence type="ECO:0000256" key="4">
    <source>
        <dbReference type="ARBA" id="ARBA00022801"/>
    </source>
</evidence>
<dbReference type="EC" id="3.1.3.-" evidence="7"/>
<comment type="catalytic activity">
    <reaction evidence="6 7">
        <text>beta-D-fructose 6-phosphate = dihydroxyacetone + D-glyceraldehyde 3-phosphate</text>
        <dbReference type="Rhea" id="RHEA:28002"/>
        <dbReference type="ChEBI" id="CHEBI:16016"/>
        <dbReference type="ChEBI" id="CHEBI:57634"/>
        <dbReference type="ChEBI" id="CHEBI:59776"/>
    </reaction>
</comment>
<evidence type="ECO:0000313" key="9">
    <source>
        <dbReference type="EMBL" id="GLB44649.1"/>
    </source>
</evidence>
<dbReference type="SUPFAM" id="SSF111321">
    <property type="entry name" value="AF1104-like"/>
    <property type="match status" value="1"/>
</dbReference>
<keyword evidence="5 7" id="KW-0464">Manganese</keyword>
<comment type="catalytic activity">
    <reaction evidence="1 7">
        <text>beta-D-fructose 1-phosphate + H2O = D-fructose + phosphate</text>
        <dbReference type="Rhea" id="RHEA:35603"/>
        <dbReference type="ChEBI" id="CHEBI:15377"/>
        <dbReference type="ChEBI" id="CHEBI:37721"/>
        <dbReference type="ChEBI" id="CHEBI:43474"/>
        <dbReference type="ChEBI" id="CHEBI:138881"/>
    </reaction>
</comment>
<keyword evidence="3 7" id="KW-0479">Metal-binding</keyword>
<dbReference type="PANTHER" id="PTHR12260:SF6">
    <property type="entry name" value="DAMAGE-CONTROL PHOSPHATASE ARMT1"/>
    <property type="match status" value="1"/>
</dbReference>
<dbReference type="EMBL" id="BRPK01000017">
    <property type="protein sequence ID" value="GLB44649.1"/>
    <property type="molecule type" value="Genomic_DNA"/>
</dbReference>
<keyword evidence="10" id="KW-1185">Reference proteome</keyword>
<evidence type="ECO:0000256" key="7">
    <source>
        <dbReference type="RuleBase" id="RU367030"/>
    </source>
</evidence>
<comment type="function">
    <text evidence="7">Metal-dependent phosphatase that shows phosphatase activity against several substrates, including fructose-1-phosphate and fructose-6-phosphate. Its preference for fructose-1-phosphate, a strong glycating agent that causes DNA damage rather than a canonical yeast metabolite, suggests a damage-control function in hexose phosphate metabolism.</text>
</comment>
<accession>A0A9P3UR36</accession>
<dbReference type="Gene3D" id="1.20.930.60">
    <property type="match status" value="1"/>
</dbReference>
<sequence length="504" mass="57231">MESDPGPTRRTYHTPLNPLRSHVRNGMPELFTAPYPPYDPTDRSGFSYETVVKRWPVIITSIIDQLHRDCHDLSIESQKPGADKAMLEAKIAEGKGIIETISKLKYQMGRDYPLEHIPEDGEADVSSYNEELHRLASRQVNTWFTAPWLFAECYLYRLLRSFFAVTVSWNSYDPFLPQKMSTFSQSGMSIRQIATSMHELEAEKSVLGDEKLGVLFREMIQMCLWGNATDLSLLTHMSPQDIEHLQSVGKEAQAARQQFILRDDQDQVWRHLSSLKDGRVDFVLDNSGFELFTDFVFADFLVTYTPYVSKVYFHPKLIPWFVSDVTPPDFGQTLKSLLDISFLAPSSGTGKDSSVPGSDHLKPMVMRWKNYVDRGAFSLSVPLDTPLGGNGTAAEFWTSPWPYWNMETLAPELFKSLKESDLVIFKGDLNYRKLTGDVQWPAWTQFESAIGPLASAFPILSLRTSKADVVVGVDKETADRLDKSGEKWRVNGRYALISFLGPHR</sequence>
<dbReference type="GO" id="GO:0005634">
    <property type="term" value="C:nucleus"/>
    <property type="evidence" value="ECO:0007669"/>
    <property type="project" value="TreeGrafter"/>
</dbReference>
<reference evidence="9" key="1">
    <citation type="submission" date="2022-07" db="EMBL/GenBank/DDBJ databases">
        <title>The genome of Lyophyllum shimeji provides insight into the initial evolution of ectomycorrhizal fungal genome.</title>
        <authorList>
            <person name="Kobayashi Y."/>
            <person name="Shibata T."/>
            <person name="Hirakawa H."/>
            <person name="Shigenobu S."/>
            <person name="Nishiyama T."/>
            <person name="Yamada A."/>
            <person name="Hasebe M."/>
            <person name="Kawaguchi M."/>
        </authorList>
    </citation>
    <scope>NUCLEOTIDE SEQUENCE</scope>
    <source>
        <strain evidence="9">AT787</strain>
    </source>
</reference>
<proteinExistence type="inferred from homology"/>
<name>A0A9P3UR36_LYOSH</name>
<evidence type="ECO:0000256" key="6">
    <source>
        <dbReference type="ARBA" id="ARBA00048809"/>
    </source>
</evidence>
<comment type="similarity">
    <text evidence="2 7">Belongs to the damage-control phosphatase family. Sugar phosphate phosphatase III subfamily.</text>
</comment>
<dbReference type="InterPro" id="IPR039763">
    <property type="entry name" value="ARMT1"/>
</dbReference>
<dbReference type="PANTHER" id="PTHR12260">
    <property type="entry name" value="DAMAGE-CONTROL PHOSPHATASE ARMT1"/>
    <property type="match status" value="1"/>
</dbReference>
<gene>
    <name evidence="9" type="primary">HRT2</name>
    <name evidence="9" type="ORF">LshimejAT787_1702760</name>
</gene>
<organism evidence="9 10">
    <name type="scientific">Lyophyllum shimeji</name>
    <name type="common">Hon-shimeji</name>
    <name type="synonym">Tricholoma shimeji</name>
    <dbReference type="NCBI Taxonomy" id="47721"/>
    <lineage>
        <taxon>Eukaryota</taxon>
        <taxon>Fungi</taxon>
        <taxon>Dikarya</taxon>
        <taxon>Basidiomycota</taxon>
        <taxon>Agaricomycotina</taxon>
        <taxon>Agaricomycetes</taxon>
        <taxon>Agaricomycetidae</taxon>
        <taxon>Agaricales</taxon>
        <taxon>Tricholomatineae</taxon>
        <taxon>Lyophyllaceae</taxon>
        <taxon>Lyophyllum</taxon>
    </lineage>
</organism>
<dbReference type="Gene3D" id="3.40.50.10880">
    <property type="entry name" value="Uncharacterised protein PF01937, DUF89, domain 3"/>
    <property type="match status" value="1"/>
</dbReference>
<evidence type="ECO:0000259" key="8">
    <source>
        <dbReference type="Pfam" id="PF01937"/>
    </source>
</evidence>
<evidence type="ECO:0000256" key="1">
    <source>
        <dbReference type="ARBA" id="ARBA00001326"/>
    </source>
</evidence>
<comment type="domain">
    <text evidence="7">Subfamily III proteins have a conserved RTxK motif about 40-50 residues from the C-terminus; the threonine may be replaced by serine or cysteine.</text>
</comment>
<dbReference type="Proteomes" id="UP001063166">
    <property type="component" value="Unassembled WGS sequence"/>
</dbReference>
<dbReference type="GO" id="GO:0046872">
    <property type="term" value="F:metal ion binding"/>
    <property type="evidence" value="ECO:0007669"/>
    <property type="project" value="UniProtKB-UniRule"/>
</dbReference>
<keyword evidence="4 7" id="KW-0378">Hydrolase</keyword>
<comment type="cofactor">
    <cofactor evidence="7">
        <name>Mn(2+)</name>
        <dbReference type="ChEBI" id="CHEBI:29035"/>
    </cofactor>
    <cofactor evidence="7">
        <name>Ni(2+)</name>
        <dbReference type="ChEBI" id="CHEBI:49786"/>
    </cofactor>
</comment>
<evidence type="ECO:0000256" key="3">
    <source>
        <dbReference type="ARBA" id="ARBA00022723"/>
    </source>
</evidence>
<feature type="domain" description="Damage-control phosphatase ARMT1-like metal-binding" evidence="8">
    <location>
        <begin position="50"/>
        <end position="480"/>
    </location>
</feature>
<evidence type="ECO:0000256" key="5">
    <source>
        <dbReference type="ARBA" id="ARBA00023211"/>
    </source>
</evidence>
<dbReference type="AlphaFoldDB" id="A0A9P3UR36"/>
<dbReference type="GO" id="GO:0016791">
    <property type="term" value="F:phosphatase activity"/>
    <property type="evidence" value="ECO:0007669"/>
    <property type="project" value="TreeGrafter"/>
</dbReference>
<dbReference type="GO" id="GO:0006974">
    <property type="term" value="P:DNA damage response"/>
    <property type="evidence" value="ECO:0007669"/>
    <property type="project" value="TreeGrafter"/>
</dbReference>
<protein>
    <recommendedName>
        <fullName evidence="7">Sugar phosphate phosphatase</fullName>
        <ecNumber evidence="7">3.1.3.-</ecNumber>
    </recommendedName>
</protein>
<dbReference type="InterPro" id="IPR036075">
    <property type="entry name" value="ARMT-1-like_metal-bd_sf"/>
</dbReference>
<comment type="caution">
    <text evidence="9">The sequence shown here is derived from an EMBL/GenBank/DDBJ whole genome shotgun (WGS) entry which is preliminary data.</text>
</comment>